<accession>A0A914QME8</accession>
<reference evidence="3" key="1">
    <citation type="submission" date="2022-11" db="UniProtKB">
        <authorList>
            <consortium name="WormBaseParasite"/>
        </authorList>
    </citation>
    <scope>IDENTIFICATION</scope>
</reference>
<dbReference type="WBParaSite" id="PDA_v2.g4785.t1">
    <property type="protein sequence ID" value="PDA_v2.g4785.t1"/>
    <property type="gene ID" value="PDA_v2.g4785"/>
</dbReference>
<sequence length="98" mass="11053">MESLASPINTDEGGLTLSDDTGGKSCEEYNILLDKLEKKTDEFMKIIGTTKTVQVYPLDDIAYKKLEAFITSADNIIKWYELNKSRSKTTIDKLLNEV</sequence>
<dbReference type="AlphaFoldDB" id="A0A914QME8"/>
<evidence type="ECO:0000313" key="2">
    <source>
        <dbReference type="Proteomes" id="UP000887578"/>
    </source>
</evidence>
<feature type="region of interest" description="Disordered" evidence="1">
    <location>
        <begin position="1"/>
        <end position="24"/>
    </location>
</feature>
<protein>
    <submittedName>
        <fullName evidence="3">Uncharacterized protein</fullName>
    </submittedName>
</protein>
<evidence type="ECO:0000313" key="3">
    <source>
        <dbReference type="WBParaSite" id="PDA_v2.g4785.t1"/>
    </source>
</evidence>
<name>A0A914QME8_9BILA</name>
<dbReference type="Proteomes" id="UP000887578">
    <property type="component" value="Unplaced"/>
</dbReference>
<organism evidence="2 3">
    <name type="scientific">Panagrolaimus davidi</name>
    <dbReference type="NCBI Taxonomy" id="227884"/>
    <lineage>
        <taxon>Eukaryota</taxon>
        <taxon>Metazoa</taxon>
        <taxon>Ecdysozoa</taxon>
        <taxon>Nematoda</taxon>
        <taxon>Chromadorea</taxon>
        <taxon>Rhabditida</taxon>
        <taxon>Tylenchina</taxon>
        <taxon>Panagrolaimomorpha</taxon>
        <taxon>Panagrolaimoidea</taxon>
        <taxon>Panagrolaimidae</taxon>
        <taxon>Panagrolaimus</taxon>
    </lineage>
</organism>
<evidence type="ECO:0000256" key="1">
    <source>
        <dbReference type="SAM" id="MobiDB-lite"/>
    </source>
</evidence>
<keyword evidence="2" id="KW-1185">Reference proteome</keyword>
<proteinExistence type="predicted"/>